<proteinExistence type="predicted"/>
<dbReference type="AlphaFoldDB" id="A0A183LRC9"/>
<accession>A0A183LRC9</accession>
<keyword evidence="2" id="KW-1185">Reference proteome</keyword>
<dbReference type="Proteomes" id="UP000277204">
    <property type="component" value="Unassembled WGS sequence"/>
</dbReference>
<evidence type="ECO:0000313" key="2">
    <source>
        <dbReference type="Proteomes" id="UP000277204"/>
    </source>
</evidence>
<protein>
    <submittedName>
        <fullName evidence="1">Uncharacterized protein</fullName>
    </submittedName>
</protein>
<name>A0A183LRC9_9TREM</name>
<organism evidence="1 2">
    <name type="scientific">Schistosoma margrebowiei</name>
    <dbReference type="NCBI Taxonomy" id="48269"/>
    <lineage>
        <taxon>Eukaryota</taxon>
        <taxon>Metazoa</taxon>
        <taxon>Spiralia</taxon>
        <taxon>Lophotrochozoa</taxon>
        <taxon>Platyhelminthes</taxon>
        <taxon>Trematoda</taxon>
        <taxon>Digenea</taxon>
        <taxon>Strigeidida</taxon>
        <taxon>Schistosomatoidea</taxon>
        <taxon>Schistosomatidae</taxon>
        <taxon>Schistosoma</taxon>
    </lineage>
</organism>
<reference evidence="1 2" key="1">
    <citation type="submission" date="2018-11" db="EMBL/GenBank/DDBJ databases">
        <authorList>
            <consortium name="Pathogen Informatics"/>
        </authorList>
    </citation>
    <scope>NUCLEOTIDE SEQUENCE [LARGE SCALE GENOMIC DNA]</scope>
    <source>
        <strain evidence="1 2">Zambia</strain>
    </source>
</reference>
<gene>
    <name evidence="1" type="ORF">SMRZ_LOCUS6354</name>
</gene>
<dbReference type="EMBL" id="UZAI01002351">
    <property type="protein sequence ID" value="VDO70682.1"/>
    <property type="molecule type" value="Genomic_DNA"/>
</dbReference>
<sequence length="70" mass="8107">MPLMTTRAVTNISAWNVRTIKDTGRANQIAMKMGRYNLALLEIHWTQSGQQRPKSEWTTPGMEILWDDMD</sequence>
<evidence type="ECO:0000313" key="1">
    <source>
        <dbReference type="EMBL" id="VDO70682.1"/>
    </source>
</evidence>